<dbReference type="EMBL" id="CATQJA010002637">
    <property type="protein sequence ID" value="CAJ0575332.1"/>
    <property type="molecule type" value="Genomic_DNA"/>
</dbReference>
<protein>
    <submittedName>
        <fullName evidence="2">Uncharacterized protein</fullName>
    </submittedName>
</protein>
<reference evidence="2" key="1">
    <citation type="submission" date="2023-06" db="EMBL/GenBank/DDBJ databases">
        <authorList>
            <person name="Delattre M."/>
        </authorList>
    </citation>
    <scope>NUCLEOTIDE SEQUENCE</scope>
    <source>
        <strain evidence="2">AF72</strain>
    </source>
</reference>
<keyword evidence="3" id="KW-1185">Reference proteome</keyword>
<proteinExistence type="predicted"/>
<sequence length="325" mass="36431">MSSSSEEDDDLLSGILRGGEDDEPPKRRGRKRKLPLPEALPRGPDVETDQEFRERLISVTENMMYSAGDGPSPLSQNVDLAIRLAAEILRPLFRNLPRWKVRHEHTPLAIVLNRMRVRPDLISRLLQRITVAANINETANQVDDGDNQKTFAEELVDPTGLKLPFCVALTDLGMDPNGLLAMTDEISAARLERIVQRTNGMSPLAYGLFSDARKAAICNFNSKYRNEAASLCRWLGMKSPPKVVVFAATFLFKEIITQFTDHASRIAKDVWLVERMQENRPGVGGADSHHPVPISTRHYRSALVRNKRVKNGNFLFGPLVNSLNQ</sequence>
<gene>
    <name evidence="2" type="ORF">MSPICULIGERA_LOCUS13643</name>
</gene>
<organism evidence="2 3">
    <name type="scientific">Mesorhabditis spiculigera</name>
    <dbReference type="NCBI Taxonomy" id="96644"/>
    <lineage>
        <taxon>Eukaryota</taxon>
        <taxon>Metazoa</taxon>
        <taxon>Ecdysozoa</taxon>
        <taxon>Nematoda</taxon>
        <taxon>Chromadorea</taxon>
        <taxon>Rhabditida</taxon>
        <taxon>Rhabditina</taxon>
        <taxon>Rhabditomorpha</taxon>
        <taxon>Rhabditoidea</taxon>
        <taxon>Rhabditidae</taxon>
        <taxon>Mesorhabditinae</taxon>
        <taxon>Mesorhabditis</taxon>
    </lineage>
</organism>
<evidence type="ECO:0000256" key="1">
    <source>
        <dbReference type="SAM" id="MobiDB-lite"/>
    </source>
</evidence>
<dbReference type="Proteomes" id="UP001177023">
    <property type="component" value="Unassembled WGS sequence"/>
</dbReference>
<name>A0AA36CVX0_9BILA</name>
<accession>A0AA36CVX0</accession>
<feature type="compositionally biased region" description="Acidic residues" evidence="1">
    <location>
        <begin position="1"/>
        <end position="11"/>
    </location>
</feature>
<feature type="non-terminal residue" evidence="2">
    <location>
        <position position="325"/>
    </location>
</feature>
<evidence type="ECO:0000313" key="2">
    <source>
        <dbReference type="EMBL" id="CAJ0575332.1"/>
    </source>
</evidence>
<comment type="caution">
    <text evidence="2">The sequence shown here is derived from an EMBL/GenBank/DDBJ whole genome shotgun (WGS) entry which is preliminary data.</text>
</comment>
<evidence type="ECO:0000313" key="3">
    <source>
        <dbReference type="Proteomes" id="UP001177023"/>
    </source>
</evidence>
<feature type="region of interest" description="Disordered" evidence="1">
    <location>
        <begin position="1"/>
        <end position="50"/>
    </location>
</feature>
<dbReference type="AlphaFoldDB" id="A0AA36CVX0"/>